<evidence type="ECO:0000256" key="12">
    <source>
        <dbReference type="ARBA" id="ARBA00025736"/>
    </source>
</evidence>
<feature type="transmembrane region" description="Helical" evidence="16">
    <location>
        <begin position="128"/>
        <end position="150"/>
    </location>
</feature>
<name>A0A8D0BRL5_SALMN</name>
<dbReference type="GO" id="GO:0006954">
    <property type="term" value="P:inflammatory response"/>
    <property type="evidence" value="ECO:0007669"/>
    <property type="project" value="TreeGrafter"/>
</dbReference>
<evidence type="ECO:0000313" key="18">
    <source>
        <dbReference type="Ensembl" id="ENSSMRP00000011849.1"/>
    </source>
</evidence>
<evidence type="ECO:0000256" key="13">
    <source>
        <dbReference type="ARBA" id="ARBA00026211"/>
    </source>
</evidence>
<dbReference type="PANTHER" id="PTHR24225:SF49">
    <property type="entry name" value="CHEMERIN-LIKE RECEPTOR 1"/>
    <property type="match status" value="1"/>
</dbReference>
<reference evidence="18" key="1">
    <citation type="submission" date="2025-08" db="UniProtKB">
        <authorList>
            <consortium name="Ensembl"/>
        </authorList>
    </citation>
    <scope>IDENTIFICATION</scope>
</reference>
<dbReference type="GO" id="GO:0045600">
    <property type="term" value="P:positive regulation of fat cell differentiation"/>
    <property type="evidence" value="ECO:0007669"/>
    <property type="project" value="Ensembl"/>
</dbReference>
<dbReference type="GO" id="GO:0007200">
    <property type="term" value="P:phospholipase C-activating G protein-coupled receptor signaling pathway"/>
    <property type="evidence" value="ECO:0007669"/>
    <property type="project" value="TreeGrafter"/>
</dbReference>
<reference evidence="18" key="2">
    <citation type="submission" date="2025-09" db="UniProtKB">
        <authorList>
            <consortium name="Ensembl"/>
        </authorList>
    </citation>
    <scope>IDENTIFICATION</scope>
</reference>
<proteinExistence type="inferred from homology"/>
<dbReference type="GeneTree" id="ENSGT01020000230438"/>
<keyword evidence="6 15" id="KW-0297">G-protein coupled receptor</keyword>
<protein>
    <recommendedName>
        <fullName evidence="13">Chemerin-like receptor 1</fullName>
    </recommendedName>
    <alternativeName>
        <fullName evidence="14">Chemokine-like receptor 1</fullName>
    </alternativeName>
</protein>
<feature type="transmembrane region" description="Helical" evidence="16">
    <location>
        <begin position="85"/>
        <end position="108"/>
    </location>
</feature>
<comment type="subcellular location">
    <subcellularLocation>
        <location evidence="1">Cell membrane</location>
        <topology evidence="1">Multi-pass membrane protein</topology>
    </subcellularLocation>
</comment>
<evidence type="ECO:0000313" key="19">
    <source>
        <dbReference type="Proteomes" id="UP000694421"/>
    </source>
</evidence>
<dbReference type="InterPro" id="IPR000826">
    <property type="entry name" value="Formyl_rcpt-rel"/>
</dbReference>
<dbReference type="InterPro" id="IPR002258">
    <property type="entry name" value="CML1"/>
</dbReference>
<keyword evidence="7 16" id="KW-0472">Membrane</keyword>
<feature type="domain" description="G-protein coupled receptors family 1 profile" evidence="17">
    <location>
        <begin position="64"/>
        <end position="327"/>
    </location>
</feature>
<dbReference type="SUPFAM" id="SSF81321">
    <property type="entry name" value="Family A G protein-coupled receptor-like"/>
    <property type="match status" value="1"/>
</dbReference>
<keyword evidence="19" id="KW-1185">Reference proteome</keyword>
<feature type="transmembrane region" description="Helical" evidence="16">
    <location>
        <begin position="236"/>
        <end position="258"/>
    </location>
</feature>
<dbReference type="PRINTS" id="PR00237">
    <property type="entry name" value="GPCRRHODOPSN"/>
</dbReference>
<dbReference type="FunFam" id="1.20.1070.10:FF:000034">
    <property type="entry name" value="G-protein coupled receptor 1"/>
    <property type="match status" value="1"/>
</dbReference>
<feature type="transmembrane region" description="Helical" evidence="16">
    <location>
        <begin position="270"/>
        <end position="289"/>
    </location>
</feature>
<dbReference type="GO" id="GO:0032695">
    <property type="term" value="P:negative regulation of interleukin-12 production"/>
    <property type="evidence" value="ECO:0007669"/>
    <property type="project" value="Ensembl"/>
</dbReference>
<dbReference type="PRINTS" id="PR01126">
    <property type="entry name" value="DEZORPHANR"/>
</dbReference>
<evidence type="ECO:0000256" key="3">
    <source>
        <dbReference type="ARBA" id="ARBA00022553"/>
    </source>
</evidence>
<accession>A0A8D0BRL5</accession>
<dbReference type="GO" id="GO:0097003">
    <property type="term" value="F:adipokinetic hormone receptor activity"/>
    <property type="evidence" value="ECO:0007669"/>
    <property type="project" value="Ensembl"/>
</dbReference>
<comment type="similarity">
    <text evidence="15">Belongs to the G-protein coupled receptor 1 family.</text>
</comment>
<feature type="transmembrane region" description="Helical" evidence="16">
    <location>
        <begin position="48"/>
        <end position="73"/>
    </location>
</feature>
<keyword evidence="8" id="KW-1015">Disulfide bond</keyword>
<dbReference type="GO" id="GO:0006935">
    <property type="term" value="P:chemotaxis"/>
    <property type="evidence" value="ECO:0007669"/>
    <property type="project" value="Ensembl"/>
</dbReference>
<evidence type="ECO:0000256" key="6">
    <source>
        <dbReference type="ARBA" id="ARBA00023040"/>
    </source>
</evidence>
<feature type="transmembrane region" description="Helical" evidence="16">
    <location>
        <begin position="162"/>
        <end position="183"/>
    </location>
</feature>
<evidence type="ECO:0000256" key="2">
    <source>
        <dbReference type="ARBA" id="ARBA00022475"/>
    </source>
</evidence>
<dbReference type="GO" id="GO:0050848">
    <property type="term" value="P:regulation of calcium-mediated signaling"/>
    <property type="evidence" value="ECO:0007669"/>
    <property type="project" value="Ensembl"/>
</dbReference>
<dbReference type="Proteomes" id="UP000694421">
    <property type="component" value="Unplaced"/>
</dbReference>
<evidence type="ECO:0000256" key="14">
    <source>
        <dbReference type="ARBA" id="ARBA00030532"/>
    </source>
</evidence>
<evidence type="ECO:0000256" key="4">
    <source>
        <dbReference type="ARBA" id="ARBA00022692"/>
    </source>
</evidence>
<evidence type="ECO:0000256" key="8">
    <source>
        <dbReference type="ARBA" id="ARBA00023157"/>
    </source>
</evidence>
<keyword evidence="2" id="KW-1003">Cell membrane</keyword>
<dbReference type="PANTHER" id="PTHR24225">
    <property type="entry name" value="CHEMOTACTIC RECEPTOR"/>
    <property type="match status" value="1"/>
</dbReference>
<keyword evidence="11 15" id="KW-0807">Transducer</keyword>
<dbReference type="GO" id="GO:0097004">
    <property type="term" value="F:adipokinetic hormone binding"/>
    <property type="evidence" value="ECO:0007669"/>
    <property type="project" value="Ensembl"/>
</dbReference>
<dbReference type="AlphaFoldDB" id="A0A8D0BRL5"/>
<dbReference type="GO" id="GO:0120162">
    <property type="term" value="P:positive regulation of cold-induced thermogenesis"/>
    <property type="evidence" value="ECO:0007669"/>
    <property type="project" value="Ensembl"/>
</dbReference>
<comment type="similarity">
    <text evidence="12">Belongs to the chemokine-like receptor (CMKLR) family.</text>
</comment>
<keyword evidence="3" id="KW-0597">Phosphoprotein</keyword>
<dbReference type="InterPro" id="IPR017452">
    <property type="entry name" value="GPCR_Rhodpsn_7TM"/>
</dbReference>
<keyword evidence="4 15" id="KW-0812">Transmembrane</keyword>
<evidence type="ECO:0000256" key="11">
    <source>
        <dbReference type="ARBA" id="ARBA00023224"/>
    </source>
</evidence>
<evidence type="ECO:0000256" key="7">
    <source>
        <dbReference type="ARBA" id="ARBA00023136"/>
    </source>
</evidence>
<dbReference type="PROSITE" id="PS00237">
    <property type="entry name" value="G_PROTEIN_RECEP_F1_1"/>
    <property type="match status" value="1"/>
</dbReference>
<dbReference type="PROSITE" id="PS50262">
    <property type="entry name" value="G_PROTEIN_RECEP_F1_2"/>
    <property type="match status" value="1"/>
</dbReference>
<organism evidence="18 19">
    <name type="scientific">Salvator merianae</name>
    <name type="common">Argentine black and white tegu</name>
    <name type="synonym">Tupinambis merianae</name>
    <dbReference type="NCBI Taxonomy" id="96440"/>
    <lineage>
        <taxon>Eukaryota</taxon>
        <taxon>Metazoa</taxon>
        <taxon>Chordata</taxon>
        <taxon>Craniata</taxon>
        <taxon>Vertebrata</taxon>
        <taxon>Euteleostomi</taxon>
        <taxon>Lepidosauria</taxon>
        <taxon>Squamata</taxon>
        <taxon>Bifurcata</taxon>
        <taxon>Unidentata</taxon>
        <taxon>Episquamata</taxon>
        <taxon>Laterata</taxon>
        <taxon>Teiioidea</taxon>
        <taxon>Teiidae</taxon>
        <taxon>Salvator</taxon>
    </lineage>
</organism>
<evidence type="ECO:0000259" key="17">
    <source>
        <dbReference type="PROSITE" id="PS50262"/>
    </source>
</evidence>
<keyword evidence="5 16" id="KW-1133">Transmembrane helix</keyword>
<keyword evidence="10" id="KW-0325">Glycoprotein</keyword>
<dbReference type="GO" id="GO:0004875">
    <property type="term" value="F:complement receptor activity"/>
    <property type="evidence" value="ECO:0007669"/>
    <property type="project" value="TreeGrafter"/>
</dbReference>
<dbReference type="GO" id="GO:0005886">
    <property type="term" value="C:plasma membrane"/>
    <property type="evidence" value="ECO:0007669"/>
    <property type="project" value="UniProtKB-SubCell"/>
</dbReference>
<dbReference type="Gene3D" id="1.20.1070.10">
    <property type="entry name" value="Rhodopsin 7-helix transmembrane proteins"/>
    <property type="match status" value="1"/>
</dbReference>
<dbReference type="Pfam" id="PF00001">
    <property type="entry name" value="7tm_1"/>
    <property type="match status" value="1"/>
</dbReference>
<evidence type="ECO:0000256" key="5">
    <source>
        <dbReference type="ARBA" id="ARBA00022989"/>
    </source>
</evidence>
<evidence type="ECO:0000256" key="15">
    <source>
        <dbReference type="RuleBase" id="RU000688"/>
    </source>
</evidence>
<keyword evidence="9 15" id="KW-0675">Receptor</keyword>
<evidence type="ECO:0000256" key="9">
    <source>
        <dbReference type="ARBA" id="ARBA00023170"/>
    </source>
</evidence>
<dbReference type="Ensembl" id="ENSSMRT00000013815.1">
    <property type="protein sequence ID" value="ENSSMRP00000011849.1"/>
    <property type="gene ID" value="ENSSMRG00000009304.1"/>
</dbReference>
<sequence>MDAANYSENYDIYDYLEEGLITEEIHPNFTTGETHHKVTDFHLSTVQIVAVLVYSITCLLGLLGNGLVIAIIILKIKKSINAIWFLNLAAADFLFNVFMPLNIIYTAMDYHWIFGKSMCKVNSLLLTFNMYTSVFLLTTISVDRCILVVFPVWCQNHRSSKVAWLLCLLVWALGFFMSCPSLVFRDTELYQGNIICFNNFSLAQFPAHRTNSSWLSIKAYLEVAQERHLILTVTRFVVGFIVPMTVITACYTVIILRLKRNRLAKSKKPLRIIFAIILTFFLCWCPYHILHLLETKHHLIPREVFKIGLPIVVAVASSNSCMNPVLYVFMGQDFKKFKMTLLSRLANALSEDTMHSSFPRRSFTKHSSLTEKETILL</sequence>
<feature type="transmembrane region" description="Helical" evidence="16">
    <location>
        <begin position="309"/>
        <end position="329"/>
    </location>
</feature>
<dbReference type="GO" id="GO:0007204">
    <property type="term" value="P:positive regulation of cytosolic calcium ion concentration"/>
    <property type="evidence" value="ECO:0007669"/>
    <property type="project" value="TreeGrafter"/>
</dbReference>
<dbReference type="InterPro" id="IPR000276">
    <property type="entry name" value="GPCR_Rhodpsn"/>
</dbReference>
<evidence type="ECO:0000256" key="1">
    <source>
        <dbReference type="ARBA" id="ARBA00004651"/>
    </source>
</evidence>
<dbReference type="OMA" id="IIMSCPS"/>
<evidence type="ECO:0000256" key="16">
    <source>
        <dbReference type="SAM" id="Phobius"/>
    </source>
</evidence>
<evidence type="ECO:0000256" key="10">
    <source>
        <dbReference type="ARBA" id="ARBA00023180"/>
    </source>
</evidence>
<dbReference type="GO" id="GO:0010759">
    <property type="term" value="P:positive regulation of macrophage chemotaxis"/>
    <property type="evidence" value="ECO:0007669"/>
    <property type="project" value="Ensembl"/>
</dbReference>
<dbReference type="GO" id="GO:0004930">
    <property type="term" value="F:G protein-coupled receptor activity"/>
    <property type="evidence" value="ECO:0007669"/>
    <property type="project" value="UniProtKB-KW"/>
</dbReference>